<dbReference type="Proteomes" id="UP000789525">
    <property type="component" value="Unassembled WGS sequence"/>
</dbReference>
<accession>A0ACA9Q6F8</accession>
<sequence length="149" mass="15939">TIVAAIDLSAFPLNTSSPSSSIPSTNPSSSAKTTSTARASHVQYPQHEHNKMLPVTTANQSAKTAKRPIHGAGPNPMATSRPREAAGLLGADSSAASLLRAMRMMERSMAATIVLRIAEMMLRMRQRMRVARIKGKREVTIVMSVSVAL</sequence>
<evidence type="ECO:0000313" key="1">
    <source>
        <dbReference type="EMBL" id="CAG8731025.1"/>
    </source>
</evidence>
<protein>
    <submittedName>
        <fullName evidence="1">7401_t:CDS:1</fullName>
    </submittedName>
</protein>
<comment type="caution">
    <text evidence="1">The sequence shown here is derived from an EMBL/GenBank/DDBJ whole genome shotgun (WGS) entry which is preliminary data.</text>
</comment>
<proteinExistence type="predicted"/>
<name>A0ACA9Q6F8_9GLOM</name>
<keyword evidence="2" id="KW-1185">Reference proteome</keyword>
<gene>
    <name evidence="1" type="ORF">ACOLOM_LOCUS11638</name>
</gene>
<reference evidence="1" key="1">
    <citation type="submission" date="2021-06" db="EMBL/GenBank/DDBJ databases">
        <authorList>
            <person name="Kallberg Y."/>
            <person name="Tangrot J."/>
            <person name="Rosling A."/>
        </authorList>
    </citation>
    <scope>NUCLEOTIDE SEQUENCE</scope>
    <source>
        <strain evidence="1">CL356</strain>
    </source>
</reference>
<organism evidence="1 2">
    <name type="scientific">Acaulospora colombiana</name>
    <dbReference type="NCBI Taxonomy" id="27376"/>
    <lineage>
        <taxon>Eukaryota</taxon>
        <taxon>Fungi</taxon>
        <taxon>Fungi incertae sedis</taxon>
        <taxon>Mucoromycota</taxon>
        <taxon>Glomeromycotina</taxon>
        <taxon>Glomeromycetes</taxon>
        <taxon>Diversisporales</taxon>
        <taxon>Acaulosporaceae</taxon>
        <taxon>Acaulospora</taxon>
    </lineage>
</organism>
<evidence type="ECO:0000313" key="2">
    <source>
        <dbReference type="Proteomes" id="UP000789525"/>
    </source>
</evidence>
<dbReference type="EMBL" id="CAJVPT010042853">
    <property type="protein sequence ID" value="CAG8731025.1"/>
    <property type="molecule type" value="Genomic_DNA"/>
</dbReference>
<feature type="non-terminal residue" evidence="1">
    <location>
        <position position="1"/>
    </location>
</feature>